<dbReference type="SUPFAM" id="SSF53335">
    <property type="entry name" value="S-adenosyl-L-methionine-dependent methyltransferases"/>
    <property type="match status" value="1"/>
</dbReference>
<evidence type="ECO:0000259" key="2">
    <source>
        <dbReference type="PROSITE" id="PS50123"/>
    </source>
</evidence>
<dbReference type="InterPro" id="IPR000780">
    <property type="entry name" value="CheR_MeTrfase"/>
</dbReference>
<organism evidence="3 4">
    <name type="scientific">Pontixanthobacter gangjinensis</name>
    <dbReference type="NCBI Taxonomy" id="1028742"/>
    <lineage>
        <taxon>Bacteria</taxon>
        <taxon>Pseudomonadati</taxon>
        <taxon>Pseudomonadota</taxon>
        <taxon>Alphaproteobacteria</taxon>
        <taxon>Sphingomonadales</taxon>
        <taxon>Erythrobacteraceae</taxon>
        <taxon>Pontixanthobacter</taxon>
    </lineage>
</organism>
<gene>
    <name evidence="3" type="ORF">GRI36_13210</name>
</gene>
<dbReference type="PANTHER" id="PTHR24422">
    <property type="entry name" value="CHEMOTAXIS PROTEIN METHYLTRANSFERASE"/>
    <property type="match status" value="1"/>
</dbReference>
<proteinExistence type="predicted"/>
<dbReference type="EMBL" id="WTYS01000001">
    <property type="protein sequence ID" value="MXO57836.1"/>
    <property type="molecule type" value="Genomic_DNA"/>
</dbReference>
<evidence type="ECO:0000313" key="4">
    <source>
        <dbReference type="Proteomes" id="UP000468943"/>
    </source>
</evidence>
<protein>
    <submittedName>
        <fullName evidence="3">Methyltransferase domain-containing protein</fullName>
    </submittedName>
</protein>
<accession>A0A6I4SS72</accession>
<comment type="caution">
    <text evidence="3">The sequence shown here is derived from an EMBL/GenBank/DDBJ whole genome shotgun (WGS) entry which is preliminary data.</text>
</comment>
<dbReference type="OrthoDB" id="9816309at2"/>
<dbReference type="GO" id="GO:0008757">
    <property type="term" value="F:S-adenosylmethionine-dependent methyltransferase activity"/>
    <property type="evidence" value="ECO:0007669"/>
    <property type="project" value="InterPro"/>
</dbReference>
<dbReference type="InterPro" id="IPR022642">
    <property type="entry name" value="CheR_C"/>
</dbReference>
<dbReference type="Gene3D" id="3.40.50.150">
    <property type="entry name" value="Vaccinia Virus protein VP39"/>
    <property type="match status" value="1"/>
</dbReference>
<sequence>MEVSEMSHRIIADLLLARTGQQITDSRKWRVGTALSGLFRERGITNIDQLVCLLADNHAGSLSQEVVEALLNNETYFFRDRIMFELLSSSVLPDLAAKRSGTKRISIWSAGCSTGQEALSLAMLFADQPERWKDWTIDIVGTDVSQRAINAAQRACFTQFEIQRGLSVTQMLSHFQETSAGWEPNDALRRMVRFKQRNLLDPAQIPHRFDLVLCRNVMLYFDASRRKKAFSRVADVTREDGWLMLGAGESVLGQTENFKAADGNQGLYVRSKPGEIARKSAPARGHSRSASR</sequence>
<dbReference type="PANTHER" id="PTHR24422:SF21">
    <property type="entry name" value="CHEMOTAXIS PROTEIN METHYLTRANSFERASE 1"/>
    <property type="match status" value="1"/>
</dbReference>
<feature type="domain" description="CheR-type methyltransferase" evidence="2">
    <location>
        <begin position="1"/>
        <end position="273"/>
    </location>
</feature>
<dbReference type="Pfam" id="PF01739">
    <property type="entry name" value="CheR"/>
    <property type="match status" value="1"/>
</dbReference>
<dbReference type="SMART" id="SM00138">
    <property type="entry name" value="MeTrc"/>
    <property type="match status" value="1"/>
</dbReference>
<keyword evidence="4" id="KW-1185">Reference proteome</keyword>
<dbReference type="InterPro" id="IPR029063">
    <property type="entry name" value="SAM-dependent_MTases_sf"/>
</dbReference>
<feature type="region of interest" description="Disordered" evidence="1">
    <location>
        <begin position="270"/>
        <end position="292"/>
    </location>
</feature>
<keyword evidence="3" id="KW-0808">Transferase</keyword>
<dbReference type="CDD" id="cd02440">
    <property type="entry name" value="AdoMet_MTases"/>
    <property type="match status" value="1"/>
</dbReference>
<dbReference type="Proteomes" id="UP000468943">
    <property type="component" value="Unassembled WGS sequence"/>
</dbReference>
<dbReference type="PRINTS" id="PR00996">
    <property type="entry name" value="CHERMTFRASE"/>
</dbReference>
<dbReference type="RefSeq" id="WP_160598873.1">
    <property type="nucleotide sequence ID" value="NZ_WTYS01000001.1"/>
</dbReference>
<dbReference type="SUPFAM" id="SSF47757">
    <property type="entry name" value="Chemotaxis receptor methyltransferase CheR, N-terminal domain"/>
    <property type="match status" value="1"/>
</dbReference>
<evidence type="ECO:0000313" key="3">
    <source>
        <dbReference type="EMBL" id="MXO57836.1"/>
    </source>
</evidence>
<keyword evidence="3" id="KW-0489">Methyltransferase</keyword>
<dbReference type="AlphaFoldDB" id="A0A6I4SS72"/>
<evidence type="ECO:0000256" key="1">
    <source>
        <dbReference type="SAM" id="MobiDB-lite"/>
    </source>
</evidence>
<dbReference type="GO" id="GO:0032259">
    <property type="term" value="P:methylation"/>
    <property type="evidence" value="ECO:0007669"/>
    <property type="project" value="UniProtKB-KW"/>
</dbReference>
<name>A0A6I4SS72_9SPHN</name>
<dbReference type="PROSITE" id="PS50123">
    <property type="entry name" value="CHER"/>
    <property type="match status" value="1"/>
</dbReference>
<reference evidence="3 4" key="1">
    <citation type="submission" date="2019-12" db="EMBL/GenBank/DDBJ databases">
        <title>Genomic-based taxomic classification of the family Erythrobacteraceae.</title>
        <authorList>
            <person name="Xu L."/>
        </authorList>
    </citation>
    <scope>NUCLEOTIDE SEQUENCE [LARGE SCALE GENOMIC DNA]</scope>
    <source>
        <strain evidence="3 4">JCM 17802</strain>
    </source>
</reference>
<dbReference type="InterPro" id="IPR050903">
    <property type="entry name" value="Bact_Chemotaxis_MeTrfase"/>
</dbReference>